<gene>
    <name evidence="2" type="ORF">HII31_07870</name>
</gene>
<dbReference type="AlphaFoldDB" id="A0A8H6RDU4"/>
<accession>A0A8H6RDU4</accession>
<sequence length="246" mass="27843">MADALPTAHSHILDSRITSSWQRLDLPAFVLAQLAIHLPSLRSITPARKMPHPGRVVKDTLQGTSSKEQAKMSEPEMNPDAHLLGLSGELRNVIYRLALLEENGILVTQTNHTEPGLLQVCRQIRDEAKTIYRQENGFRLHVINYEPIVPKSAHWIWKKSRFAWRFFGRATGISRSNLKAWMKLFHAGRNVALSEDDVNVESRCVKIAARAARIVARSRRLRWSKVEALLDEFIEGIAAADPAFWG</sequence>
<dbReference type="Proteomes" id="UP000660729">
    <property type="component" value="Unassembled WGS sequence"/>
</dbReference>
<name>A0A8H6RDU4_9PEZI</name>
<evidence type="ECO:0000313" key="2">
    <source>
        <dbReference type="EMBL" id="KAF7190711.1"/>
    </source>
</evidence>
<reference evidence="2" key="1">
    <citation type="submission" date="2020-04" db="EMBL/GenBank/DDBJ databases">
        <title>Draft genome resource of the tomato pathogen Pseudocercospora fuligena.</title>
        <authorList>
            <person name="Zaccaron A."/>
        </authorList>
    </citation>
    <scope>NUCLEOTIDE SEQUENCE</scope>
    <source>
        <strain evidence="2">PF001</strain>
    </source>
</reference>
<feature type="region of interest" description="Disordered" evidence="1">
    <location>
        <begin position="47"/>
        <end position="75"/>
    </location>
</feature>
<comment type="caution">
    <text evidence="2">The sequence shown here is derived from an EMBL/GenBank/DDBJ whole genome shotgun (WGS) entry which is preliminary data.</text>
</comment>
<protein>
    <submittedName>
        <fullName evidence="2">Uncharacterized protein</fullName>
    </submittedName>
</protein>
<dbReference type="EMBL" id="JABCIY010000168">
    <property type="protein sequence ID" value="KAF7190711.1"/>
    <property type="molecule type" value="Genomic_DNA"/>
</dbReference>
<keyword evidence="3" id="KW-1185">Reference proteome</keyword>
<proteinExistence type="predicted"/>
<evidence type="ECO:0000256" key="1">
    <source>
        <dbReference type="SAM" id="MobiDB-lite"/>
    </source>
</evidence>
<evidence type="ECO:0000313" key="3">
    <source>
        <dbReference type="Proteomes" id="UP000660729"/>
    </source>
</evidence>
<organism evidence="2 3">
    <name type="scientific">Pseudocercospora fuligena</name>
    <dbReference type="NCBI Taxonomy" id="685502"/>
    <lineage>
        <taxon>Eukaryota</taxon>
        <taxon>Fungi</taxon>
        <taxon>Dikarya</taxon>
        <taxon>Ascomycota</taxon>
        <taxon>Pezizomycotina</taxon>
        <taxon>Dothideomycetes</taxon>
        <taxon>Dothideomycetidae</taxon>
        <taxon>Mycosphaerellales</taxon>
        <taxon>Mycosphaerellaceae</taxon>
        <taxon>Pseudocercospora</taxon>
    </lineage>
</organism>
<dbReference type="OrthoDB" id="3650108at2759"/>